<keyword evidence="3" id="KW-1185">Reference proteome</keyword>
<dbReference type="Proteomes" id="UP000037660">
    <property type="component" value="Unassembled WGS sequence"/>
</dbReference>
<dbReference type="InterPro" id="IPR003673">
    <property type="entry name" value="CoA-Trfase_fam_III"/>
</dbReference>
<dbReference type="PANTHER" id="PTHR48228:SF4">
    <property type="entry name" value="BLR3030 PROTEIN"/>
    <property type="match status" value="1"/>
</dbReference>
<dbReference type="EMBL" id="BBYR01000043">
    <property type="protein sequence ID" value="GAP37202.1"/>
    <property type="molecule type" value="Genomic_DNA"/>
</dbReference>
<dbReference type="STRING" id="1547922.ISF6_3057"/>
<sequence length="503" mass="51288">MASAGGPRAAGGGGRGAPQWDMPSLPPSPANAPDAGAAATLARLWHDADGAPDALDTVDLPGDGPVLPSSFAVATAAQASLAAATLAAAELWHGRHPQRARQRVRVDRRAAALACAGHALIDGVQPPQWDPLSGLYACGADAGAPGHVRVHANFAHHRDGALALLGLPPGPDTPREAVAAALRGWTAPAFEEAAAARGLVVAAARRFDEWDAHPQAAALAAQPVVAFERLGEAPPRRRAPVDAATPPLAGLRVLEMTRILAGPVAGRTLAAHGAEVLLVNGPHLPNIAAIADTSRGKRSAHVDLRTAEGRATLERLLAGADVFLQGYRPGALAARGFDAAGLARRHPGLVCVSLSAYGEDGPWGGRRGFDSLVQTATGFNHAEAEAAGGGAPRAMPVQILDYAAGHLLAFGAAVALARQAQEGGSWLVRVSLAGVGRWLRGLGRVPGGLAAVAPDPAPWMETTASGFGTLTAMRHAGELSLTPPGWTLPSMPPGSHPAEWLGE</sequence>
<dbReference type="Pfam" id="PF02515">
    <property type="entry name" value="CoA_transf_3"/>
    <property type="match status" value="1"/>
</dbReference>
<proteinExistence type="predicted"/>
<evidence type="ECO:0000313" key="3">
    <source>
        <dbReference type="Proteomes" id="UP000037660"/>
    </source>
</evidence>
<dbReference type="Gene3D" id="3.40.50.10540">
    <property type="entry name" value="Crotonobetainyl-coa:carnitine coa-transferase, domain 1"/>
    <property type="match status" value="1"/>
</dbReference>
<dbReference type="AlphaFoldDB" id="A0A0K8P3I0"/>
<evidence type="ECO:0000256" key="1">
    <source>
        <dbReference type="SAM" id="MobiDB-lite"/>
    </source>
</evidence>
<dbReference type="InterPro" id="IPR050509">
    <property type="entry name" value="CoA-transferase_III"/>
</dbReference>
<dbReference type="SUPFAM" id="SSF89796">
    <property type="entry name" value="CoA-transferase family III (CaiB/BaiF)"/>
    <property type="match status" value="2"/>
</dbReference>
<reference evidence="2 3" key="2">
    <citation type="journal article" date="2016" name="Science">
        <title>A bacterium that degrades and assimilates poly(ethylene terephthalate).</title>
        <authorList>
            <person name="Yoshida S."/>
            <person name="Hiraga K."/>
            <person name="Takehana T."/>
            <person name="Taniguchi I."/>
            <person name="Yamaji H."/>
            <person name="Maeda Y."/>
            <person name="Toyohara K."/>
            <person name="Miyamoto K."/>
            <person name="Kimura Y."/>
            <person name="Oda K."/>
        </authorList>
    </citation>
    <scope>NUCLEOTIDE SEQUENCE [LARGE SCALE GENOMIC DNA]</scope>
    <source>
        <strain evidence="3">NBRC 110686 / TISTR 2288 / 201-F6</strain>
    </source>
</reference>
<gene>
    <name evidence="2" type="ORF">ISF6_3057</name>
</gene>
<evidence type="ECO:0000313" key="2">
    <source>
        <dbReference type="EMBL" id="GAP37202.1"/>
    </source>
</evidence>
<name>A0A0K8P3I0_PISS1</name>
<comment type="caution">
    <text evidence="2">The sequence shown here is derived from an EMBL/GenBank/DDBJ whole genome shotgun (WGS) entry which is preliminary data.</text>
</comment>
<reference evidence="3" key="1">
    <citation type="submission" date="2015-07" db="EMBL/GenBank/DDBJ databases">
        <title>Discovery of a poly(ethylene terephthalate assimilation.</title>
        <authorList>
            <person name="Yoshida S."/>
            <person name="Hiraga K."/>
            <person name="Takehana T."/>
            <person name="Taniguchi I."/>
            <person name="Yamaji H."/>
            <person name="Maeda Y."/>
            <person name="Toyohara K."/>
            <person name="Miyamoto K."/>
            <person name="Kimura Y."/>
            <person name="Oda K."/>
        </authorList>
    </citation>
    <scope>NUCLEOTIDE SEQUENCE [LARGE SCALE GENOMIC DNA]</scope>
    <source>
        <strain evidence="3">NBRC 110686 / TISTR 2288 / 201-F6</strain>
    </source>
</reference>
<protein>
    <submittedName>
        <fullName evidence="2">CAIB/BAIF family protein</fullName>
    </submittedName>
</protein>
<dbReference type="InterPro" id="IPR023606">
    <property type="entry name" value="CoA-Trfase_III_dom_1_sf"/>
</dbReference>
<dbReference type="PANTHER" id="PTHR48228">
    <property type="entry name" value="SUCCINYL-COA--D-CITRAMALATE COA-TRANSFERASE"/>
    <property type="match status" value="1"/>
</dbReference>
<dbReference type="GO" id="GO:0003824">
    <property type="term" value="F:catalytic activity"/>
    <property type="evidence" value="ECO:0007669"/>
    <property type="project" value="InterPro"/>
</dbReference>
<feature type="region of interest" description="Disordered" evidence="1">
    <location>
        <begin position="483"/>
        <end position="503"/>
    </location>
</feature>
<accession>A0A0K8P3I0</accession>
<feature type="region of interest" description="Disordered" evidence="1">
    <location>
        <begin position="1"/>
        <end position="36"/>
    </location>
</feature>
<organism evidence="2 3">
    <name type="scientific">Piscinibacter sakaiensis</name>
    <name type="common">Ideonella sakaiensis</name>
    <dbReference type="NCBI Taxonomy" id="1547922"/>
    <lineage>
        <taxon>Bacteria</taxon>
        <taxon>Pseudomonadati</taxon>
        <taxon>Pseudomonadota</taxon>
        <taxon>Betaproteobacteria</taxon>
        <taxon>Burkholderiales</taxon>
        <taxon>Sphaerotilaceae</taxon>
        <taxon>Piscinibacter</taxon>
    </lineage>
</organism>